<dbReference type="RefSeq" id="XP_033449763.1">
    <property type="nucleotide sequence ID" value="XM_033590159.1"/>
</dbReference>
<dbReference type="OrthoDB" id="9971601at2759"/>
<dbReference type="AlphaFoldDB" id="A0A6A5RM65"/>
<name>A0A6A5RM65_9PLEO</name>
<dbReference type="GeneID" id="54347818"/>
<keyword evidence="2" id="KW-1185">Reference proteome</keyword>
<organism evidence="1 2">
    <name type="scientific">Didymella exigua CBS 183.55</name>
    <dbReference type="NCBI Taxonomy" id="1150837"/>
    <lineage>
        <taxon>Eukaryota</taxon>
        <taxon>Fungi</taxon>
        <taxon>Dikarya</taxon>
        <taxon>Ascomycota</taxon>
        <taxon>Pezizomycotina</taxon>
        <taxon>Dothideomycetes</taxon>
        <taxon>Pleosporomycetidae</taxon>
        <taxon>Pleosporales</taxon>
        <taxon>Pleosporineae</taxon>
        <taxon>Didymellaceae</taxon>
        <taxon>Didymella</taxon>
    </lineage>
</organism>
<dbReference type="EMBL" id="ML978965">
    <property type="protein sequence ID" value="KAF1929515.1"/>
    <property type="molecule type" value="Genomic_DNA"/>
</dbReference>
<dbReference type="Proteomes" id="UP000800082">
    <property type="component" value="Unassembled WGS sequence"/>
</dbReference>
<evidence type="ECO:0000313" key="2">
    <source>
        <dbReference type="Proteomes" id="UP000800082"/>
    </source>
</evidence>
<evidence type="ECO:0000313" key="1">
    <source>
        <dbReference type="EMBL" id="KAF1929515.1"/>
    </source>
</evidence>
<protein>
    <submittedName>
        <fullName evidence="1">Uncharacterized protein</fullName>
    </submittedName>
</protein>
<proteinExistence type="predicted"/>
<reference evidence="1" key="1">
    <citation type="journal article" date="2020" name="Stud. Mycol.">
        <title>101 Dothideomycetes genomes: a test case for predicting lifestyles and emergence of pathogens.</title>
        <authorList>
            <person name="Haridas S."/>
            <person name="Albert R."/>
            <person name="Binder M."/>
            <person name="Bloem J."/>
            <person name="Labutti K."/>
            <person name="Salamov A."/>
            <person name="Andreopoulos B."/>
            <person name="Baker S."/>
            <person name="Barry K."/>
            <person name="Bills G."/>
            <person name="Bluhm B."/>
            <person name="Cannon C."/>
            <person name="Castanera R."/>
            <person name="Culley D."/>
            <person name="Daum C."/>
            <person name="Ezra D."/>
            <person name="Gonzalez J."/>
            <person name="Henrissat B."/>
            <person name="Kuo A."/>
            <person name="Liang C."/>
            <person name="Lipzen A."/>
            <person name="Lutzoni F."/>
            <person name="Magnuson J."/>
            <person name="Mondo S."/>
            <person name="Nolan M."/>
            <person name="Ohm R."/>
            <person name="Pangilinan J."/>
            <person name="Park H.-J."/>
            <person name="Ramirez L."/>
            <person name="Alfaro M."/>
            <person name="Sun H."/>
            <person name="Tritt A."/>
            <person name="Yoshinaga Y."/>
            <person name="Zwiers L.-H."/>
            <person name="Turgeon B."/>
            <person name="Goodwin S."/>
            <person name="Spatafora J."/>
            <person name="Crous P."/>
            <person name="Grigoriev I."/>
        </authorList>
    </citation>
    <scope>NUCLEOTIDE SEQUENCE</scope>
    <source>
        <strain evidence="1">CBS 183.55</strain>
    </source>
</reference>
<gene>
    <name evidence="1" type="ORF">M421DRAFT_3986</name>
</gene>
<sequence length="136" mass="15505">MLRNPAGSWTCSDGDDCRPGLPAYITLLRVKGHHELNFLTALHWTSFSRASEPINEAVLCSPHGMQTHTPALQTLLQRLRSPHRTLALLHGLKESWTWGWQTTFGARSGLELFRAGQARYWIGTHDDRLRYEGLVW</sequence>
<accession>A0A6A5RM65</accession>